<dbReference type="RefSeq" id="WP_166690640.1">
    <property type="nucleotide sequence ID" value="NZ_WAEL01000001.1"/>
</dbReference>
<gene>
    <name evidence="1" type="ORF">F7231_01335</name>
</gene>
<dbReference type="Proteomes" id="UP000606008">
    <property type="component" value="Unassembled WGS sequence"/>
</dbReference>
<protein>
    <recommendedName>
        <fullName evidence="3">SGNH/GDSL hydrolase family protein</fullName>
    </recommendedName>
</protein>
<comment type="caution">
    <text evidence="1">The sequence shown here is derived from an EMBL/GenBank/DDBJ whole genome shotgun (WGS) entry which is preliminary data.</text>
</comment>
<organism evidence="1 2">
    <name type="scientific">Fibrivirga algicola</name>
    <dbReference type="NCBI Taxonomy" id="2950420"/>
    <lineage>
        <taxon>Bacteria</taxon>
        <taxon>Pseudomonadati</taxon>
        <taxon>Bacteroidota</taxon>
        <taxon>Cytophagia</taxon>
        <taxon>Cytophagales</taxon>
        <taxon>Spirosomataceae</taxon>
        <taxon>Fibrivirga</taxon>
    </lineage>
</organism>
<dbReference type="SUPFAM" id="SSF52266">
    <property type="entry name" value="SGNH hydrolase"/>
    <property type="match status" value="1"/>
</dbReference>
<evidence type="ECO:0000313" key="2">
    <source>
        <dbReference type="Proteomes" id="UP000606008"/>
    </source>
</evidence>
<keyword evidence="2" id="KW-1185">Reference proteome</keyword>
<accession>A0ABX0QAI5</accession>
<evidence type="ECO:0000313" key="1">
    <source>
        <dbReference type="EMBL" id="NID08802.1"/>
    </source>
</evidence>
<evidence type="ECO:0008006" key="3">
    <source>
        <dbReference type="Google" id="ProtNLM"/>
    </source>
</evidence>
<reference evidence="2" key="2">
    <citation type="submission" date="2023-07" db="EMBL/GenBank/DDBJ databases">
        <authorList>
            <person name="Jung D.-H."/>
        </authorList>
    </citation>
    <scope>NUCLEOTIDE SEQUENCE [LARGE SCALE GENOMIC DNA]</scope>
    <source>
        <strain evidence="2">JA-25</strain>
    </source>
</reference>
<reference evidence="2" key="1">
    <citation type="submission" date="2019-09" db="EMBL/GenBank/DDBJ databases">
        <authorList>
            <person name="Jung D.-H."/>
        </authorList>
    </citation>
    <scope>NUCLEOTIDE SEQUENCE [LARGE SCALE GENOMIC DNA]</scope>
    <source>
        <strain evidence="2">JA-25</strain>
    </source>
</reference>
<dbReference type="EMBL" id="WAEL01000001">
    <property type="protein sequence ID" value="NID08802.1"/>
    <property type="molecule type" value="Genomic_DNA"/>
</dbReference>
<name>A0ABX0QAI5_9BACT</name>
<sequence length="202" mass="22682">MNVLILGGKQACGPGLPDGKSYVAQFVRRLQAARQSVRVDFRAVTLPEANRLLPRLRLSEYDLILLQFDLPLNWLPTEPVRRVAMQALFKLSGVRIAPLNSLRAQLADLLLQVRVFNRQVVILSPLPHTQRLEKQLLQLANSVYSQACAEWQVPLFNVSQCLAGGDELFQVETADQLSAVAHELLASELHTFITEPTYTLWS</sequence>
<proteinExistence type="predicted"/>